<dbReference type="EMBL" id="BQNB010012636">
    <property type="protein sequence ID" value="GJT06053.1"/>
    <property type="molecule type" value="Genomic_DNA"/>
</dbReference>
<dbReference type="Proteomes" id="UP001151760">
    <property type="component" value="Unassembled WGS sequence"/>
</dbReference>
<sequence>MKEIPVIVLSDDDSDAPVTIKHRRLVKNGTIVKKNYVQNEKAPYGYWKNQKKELCSVSKSTTKNLIDEPTDDEFNEYGNFNEDFVSLFDEEANDDADSKAETLIKATT</sequence>
<gene>
    <name evidence="1" type="ORF">Tco_0840515</name>
</gene>
<accession>A0ABQ5AUK9</accession>
<organism evidence="1 2">
    <name type="scientific">Tanacetum coccineum</name>
    <dbReference type="NCBI Taxonomy" id="301880"/>
    <lineage>
        <taxon>Eukaryota</taxon>
        <taxon>Viridiplantae</taxon>
        <taxon>Streptophyta</taxon>
        <taxon>Embryophyta</taxon>
        <taxon>Tracheophyta</taxon>
        <taxon>Spermatophyta</taxon>
        <taxon>Magnoliopsida</taxon>
        <taxon>eudicotyledons</taxon>
        <taxon>Gunneridae</taxon>
        <taxon>Pentapetalae</taxon>
        <taxon>asterids</taxon>
        <taxon>campanulids</taxon>
        <taxon>Asterales</taxon>
        <taxon>Asteraceae</taxon>
        <taxon>Asteroideae</taxon>
        <taxon>Anthemideae</taxon>
        <taxon>Anthemidinae</taxon>
        <taxon>Tanacetum</taxon>
    </lineage>
</organism>
<evidence type="ECO:0000313" key="2">
    <source>
        <dbReference type="Proteomes" id="UP001151760"/>
    </source>
</evidence>
<reference evidence="1" key="1">
    <citation type="journal article" date="2022" name="Int. J. Mol. Sci.">
        <title>Draft Genome of Tanacetum Coccineum: Genomic Comparison of Closely Related Tanacetum-Family Plants.</title>
        <authorList>
            <person name="Yamashiro T."/>
            <person name="Shiraishi A."/>
            <person name="Nakayama K."/>
            <person name="Satake H."/>
        </authorList>
    </citation>
    <scope>NUCLEOTIDE SEQUENCE</scope>
</reference>
<keyword evidence="2" id="KW-1185">Reference proteome</keyword>
<name>A0ABQ5AUK9_9ASTR</name>
<reference evidence="1" key="2">
    <citation type="submission" date="2022-01" db="EMBL/GenBank/DDBJ databases">
        <authorList>
            <person name="Yamashiro T."/>
            <person name="Shiraishi A."/>
            <person name="Satake H."/>
            <person name="Nakayama K."/>
        </authorList>
    </citation>
    <scope>NUCLEOTIDE SEQUENCE</scope>
</reference>
<proteinExistence type="predicted"/>
<evidence type="ECO:0000313" key="1">
    <source>
        <dbReference type="EMBL" id="GJT06053.1"/>
    </source>
</evidence>
<comment type="caution">
    <text evidence="1">The sequence shown here is derived from an EMBL/GenBank/DDBJ whole genome shotgun (WGS) entry which is preliminary data.</text>
</comment>
<protein>
    <submittedName>
        <fullName evidence="1">Uncharacterized protein</fullName>
    </submittedName>
</protein>